<protein>
    <recommendedName>
        <fullName evidence="1">Protein YOP1</fullName>
    </recommendedName>
</protein>
<evidence type="ECO:0000256" key="1">
    <source>
        <dbReference type="RuleBase" id="RU362006"/>
    </source>
</evidence>
<keyword evidence="1" id="KW-0472">Membrane</keyword>
<keyword evidence="1" id="KW-0812">Transmembrane</keyword>
<comment type="caution">
    <text evidence="1">Lacks conserved residue(s) required for the propagation of feature annotation.</text>
</comment>
<keyword evidence="1" id="KW-1133">Transmembrane helix</keyword>
<comment type="similarity">
    <text evidence="1">Belongs to the DP1 family.</text>
</comment>
<sequence>MGLIGLLARLATMLVGYTYPAYNTYKALTTGTPDDVRQLTIYWTVIGMLTAIEMISDFFFFWLPFYYESKLLLVMWLVFPNVNGAVYTYHNFIGPWLVEYESEIDASVTRVRS</sequence>
<dbReference type="Proteomes" id="UP000274922">
    <property type="component" value="Unassembled WGS sequence"/>
</dbReference>
<evidence type="ECO:0000313" key="3">
    <source>
        <dbReference type="EMBL" id="RKP00145.1"/>
    </source>
</evidence>
<name>A0A4P9WVL2_9FUNG</name>
<dbReference type="EMBL" id="ML014233">
    <property type="protein sequence ID" value="RKP00145.1"/>
    <property type="molecule type" value="Genomic_DNA"/>
</dbReference>
<dbReference type="STRING" id="1555241.A0A4P9WVL2"/>
<proteinExistence type="inferred from homology"/>
<dbReference type="OrthoDB" id="434647at2759"/>
<feature type="transmembrane region" description="Helical" evidence="1">
    <location>
        <begin position="40"/>
        <end position="64"/>
    </location>
</feature>
<dbReference type="Proteomes" id="UP000268535">
    <property type="component" value="Unassembled WGS sequence"/>
</dbReference>
<evidence type="ECO:0000313" key="5">
    <source>
        <dbReference type="Proteomes" id="UP000274922"/>
    </source>
</evidence>
<evidence type="ECO:0000313" key="4">
    <source>
        <dbReference type="Proteomes" id="UP000268535"/>
    </source>
</evidence>
<keyword evidence="5" id="KW-1185">Reference proteome</keyword>
<organism evidence="2 4">
    <name type="scientific">Caulochytrium protostelioides</name>
    <dbReference type="NCBI Taxonomy" id="1555241"/>
    <lineage>
        <taxon>Eukaryota</taxon>
        <taxon>Fungi</taxon>
        <taxon>Fungi incertae sedis</taxon>
        <taxon>Chytridiomycota</taxon>
        <taxon>Chytridiomycota incertae sedis</taxon>
        <taxon>Chytridiomycetes</taxon>
        <taxon>Caulochytriales</taxon>
        <taxon>Caulochytriaceae</taxon>
        <taxon>Caulochytrium</taxon>
    </lineage>
</organism>
<comment type="subcellular location">
    <subcellularLocation>
        <location evidence="1">Membrane</location>
        <topology evidence="1">Multi-pass membrane protein</topology>
    </subcellularLocation>
</comment>
<reference evidence="3" key="2">
    <citation type="submission" date="2018-04" db="EMBL/GenBank/DDBJ databases">
        <title>Leveraging single-cell genomics to expand the Fungal Tree of Life.</title>
        <authorList>
            <consortium name="DOE Joint Genome Institute"/>
            <person name="Ahrendt S.R."/>
            <person name="Quandt C.A."/>
            <person name="Ciobanu D."/>
            <person name="Clum A."/>
            <person name="Salamov A."/>
            <person name="Andreopoulos B."/>
            <person name="Cheng J.-F."/>
            <person name="Woyke T."/>
            <person name="Pelin A."/>
            <person name="Henrissat B."/>
            <person name="Benny G.L."/>
            <person name="Smith M.E."/>
            <person name="James T.Y."/>
            <person name="Grigoriev I.V."/>
        </authorList>
    </citation>
    <scope>NUCLEOTIDE SEQUENCE</scope>
    <source>
        <strain evidence="3">ATCC 52028</strain>
    </source>
</reference>
<accession>A0A4P9WVL2</accession>
<feature type="non-terminal residue" evidence="2">
    <location>
        <position position="113"/>
    </location>
</feature>
<dbReference type="Pfam" id="PF03134">
    <property type="entry name" value="TB2_DP1_HVA22"/>
    <property type="match status" value="1"/>
</dbReference>
<evidence type="ECO:0000313" key="2">
    <source>
        <dbReference type="EMBL" id="RKO96545.1"/>
    </source>
</evidence>
<gene>
    <name evidence="2" type="ORF">CAUPRSCDRAFT_215</name>
    <name evidence="3" type="ORF">CXG81DRAFT_295</name>
</gene>
<feature type="transmembrane region" description="Helical" evidence="1">
    <location>
        <begin position="71"/>
        <end position="90"/>
    </location>
</feature>
<dbReference type="EMBL" id="ML009842">
    <property type="protein sequence ID" value="RKO96545.1"/>
    <property type="molecule type" value="Genomic_DNA"/>
</dbReference>
<dbReference type="PANTHER" id="PTHR12300:SF117">
    <property type="entry name" value="LP05237P-RELATED"/>
    <property type="match status" value="1"/>
</dbReference>
<dbReference type="GO" id="GO:0016020">
    <property type="term" value="C:membrane"/>
    <property type="evidence" value="ECO:0007669"/>
    <property type="project" value="UniProtKB-SubCell"/>
</dbReference>
<dbReference type="PANTHER" id="PTHR12300">
    <property type="entry name" value="HVA22-LIKE PROTEINS"/>
    <property type="match status" value="1"/>
</dbReference>
<dbReference type="AlphaFoldDB" id="A0A4P9WVL2"/>
<reference evidence="2" key="3">
    <citation type="submission" date="2018-08" db="EMBL/GenBank/DDBJ databases">
        <title>Leveraging single-cell genomics to expand the Fungal Tree of Life.</title>
        <authorList>
            <consortium name="DOE Joint Genome Institute"/>
            <person name="Ahrendt S.R."/>
            <person name="Quandt C.A."/>
            <person name="Ciobanu D."/>
            <person name="Clum A."/>
            <person name="Salamov A."/>
            <person name="Andreopoulos B."/>
            <person name="Cheng J.-F."/>
            <person name="Woyke T."/>
            <person name="Pelin A."/>
            <person name="Henrissat B."/>
            <person name="Reynolds N."/>
            <person name="Benny G.L."/>
            <person name="Smith M.E."/>
            <person name="James T.Y."/>
            <person name="Grigoriev I.V."/>
        </authorList>
    </citation>
    <scope>NUCLEOTIDE SEQUENCE</scope>
    <source>
        <strain evidence="2">ATCC 52028</strain>
    </source>
</reference>
<dbReference type="InterPro" id="IPR004345">
    <property type="entry name" value="TB2_DP1_HVA22"/>
</dbReference>
<reference evidence="4 5" key="1">
    <citation type="journal article" date="2018" name="Nat. Microbiol.">
        <title>Leveraging single-cell genomics to expand the fungal tree of life.</title>
        <authorList>
            <person name="Ahrendt S.R."/>
            <person name="Quandt C.A."/>
            <person name="Ciobanu D."/>
            <person name="Clum A."/>
            <person name="Salamov A."/>
            <person name="Andreopoulos B."/>
            <person name="Cheng J.F."/>
            <person name="Woyke T."/>
            <person name="Pelin A."/>
            <person name="Henrissat B."/>
            <person name="Reynolds N.K."/>
            <person name="Benny G.L."/>
            <person name="Smith M.E."/>
            <person name="James T.Y."/>
            <person name="Grigoriev I.V."/>
        </authorList>
    </citation>
    <scope>NUCLEOTIDE SEQUENCE [LARGE SCALE GENOMIC DNA]</scope>
    <source>
        <strain evidence="4 5">ATCC 52028</strain>
    </source>
</reference>